<protein>
    <submittedName>
        <fullName evidence="1">Uncharacterized protein</fullName>
    </submittedName>
</protein>
<evidence type="ECO:0000313" key="1">
    <source>
        <dbReference type="EMBL" id="ALB75979.1"/>
    </source>
</evidence>
<sequence length="87" mass="9761">MGKSQLIHNNEFHLISKAEIRKATGKLVESLNLAAGSTDGFDIYKVVDAYFTDLDKRHEVNALLGIGESCQYYGEQEQVEEVIKEVD</sequence>
<name>A0A0M4BT61_9BACT</name>
<dbReference type="EMBL" id="KT336254">
    <property type="protein sequence ID" value="ALB75979.1"/>
    <property type="molecule type" value="Genomic_DNA"/>
</dbReference>
<accession>A0A0M4BT61</accession>
<reference evidence="1" key="1">
    <citation type="journal article" date="2015" name="Proc. Natl. Acad. Sci. U.S.A.">
        <title>Functional metagenomic discovery of bacterial effectors in the human microbiome and isolation of commendamide, a GPCR G2A/132 agonist.</title>
        <authorList>
            <person name="Cohen L.J."/>
            <person name="Kang H.S."/>
            <person name="Chu J."/>
            <person name="Huang Y.H."/>
            <person name="Gordon E.A."/>
            <person name="Reddy B.V."/>
            <person name="Ternei M.A."/>
            <person name="Craig J.W."/>
            <person name="Brady S.F."/>
        </authorList>
    </citation>
    <scope>NUCLEOTIDE SEQUENCE</scope>
</reference>
<proteinExistence type="predicted"/>
<dbReference type="AlphaFoldDB" id="A0A0M4BT61"/>
<organism evidence="1">
    <name type="scientific">uncultured bacterium 22g15</name>
    <dbReference type="NCBI Taxonomy" id="1701356"/>
    <lineage>
        <taxon>Bacteria</taxon>
        <taxon>environmental samples</taxon>
    </lineage>
</organism>